<feature type="coiled-coil region" evidence="6">
    <location>
        <begin position="90"/>
        <end position="117"/>
    </location>
</feature>
<dbReference type="InterPro" id="IPR006839">
    <property type="entry name" value="DarP"/>
</dbReference>
<dbReference type="GO" id="GO:0005829">
    <property type="term" value="C:cytosol"/>
    <property type="evidence" value="ECO:0007669"/>
    <property type="project" value="TreeGrafter"/>
</dbReference>
<evidence type="ECO:0000256" key="2">
    <source>
        <dbReference type="ARBA" id="ARBA00022517"/>
    </source>
</evidence>
<accession>A0A1S6HXW3</accession>
<dbReference type="PANTHER" id="PTHR38101:SF1">
    <property type="entry name" value="UPF0307 PROTEIN YJGA"/>
    <property type="match status" value="1"/>
</dbReference>
<name>A0A1S6HXW3_9GAMM</name>
<dbReference type="AlphaFoldDB" id="A0A1S6HXW3"/>
<dbReference type="PANTHER" id="PTHR38101">
    <property type="entry name" value="UPF0307 PROTEIN YJGA"/>
    <property type="match status" value="1"/>
</dbReference>
<proteinExistence type="inferred from homology"/>
<dbReference type="OrthoDB" id="5293604at2"/>
<keyword evidence="3 5" id="KW-0699">rRNA-binding</keyword>
<evidence type="ECO:0000256" key="4">
    <source>
        <dbReference type="ARBA" id="ARBA00022884"/>
    </source>
</evidence>
<keyword evidence="8" id="KW-1185">Reference proteome</keyword>
<organism evidence="7 8">
    <name type="scientific">Shewanella psychrophila</name>
    <dbReference type="NCBI Taxonomy" id="225848"/>
    <lineage>
        <taxon>Bacteria</taxon>
        <taxon>Pseudomonadati</taxon>
        <taxon>Pseudomonadota</taxon>
        <taxon>Gammaproteobacteria</taxon>
        <taxon>Alteromonadales</taxon>
        <taxon>Shewanellaceae</taxon>
        <taxon>Shewanella</taxon>
    </lineage>
</organism>
<dbReference type="EMBL" id="CP014782">
    <property type="protein sequence ID" value="AQS40395.1"/>
    <property type="molecule type" value="Genomic_DNA"/>
</dbReference>
<dbReference type="Proteomes" id="UP000189545">
    <property type="component" value="Chromosome"/>
</dbReference>
<dbReference type="STRING" id="225848.Sps_05326"/>
<evidence type="ECO:0000256" key="1">
    <source>
        <dbReference type="ARBA" id="ARBA00022490"/>
    </source>
</evidence>
<evidence type="ECO:0000313" key="8">
    <source>
        <dbReference type="Proteomes" id="UP000189545"/>
    </source>
</evidence>
<evidence type="ECO:0000256" key="3">
    <source>
        <dbReference type="ARBA" id="ARBA00022730"/>
    </source>
</evidence>
<dbReference type="GO" id="GO:1902626">
    <property type="term" value="P:assembly of large subunit precursor of preribosome"/>
    <property type="evidence" value="ECO:0007669"/>
    <property type="project" value="UniProtKB-UniRule"/>
</dbReference>
<dbReference type="Gene3D" id="1.10.60.30">
    <property type="entry name" value="PSPTO4464-like domains"/>
    <property type="match status" value="2"/>
</dbReference>
<evidence type="ECO:0000256" key="6">
    <source>
        <dbReference type="SAM" id="Coils"/>
    </source>
</evidence>
<dbReference type="InterPro" id="IPR023153">
    <property type="entry name" value="DarP_sf"/>
</dbReference>
<dbReference type="SUPFAM" id="SSF158710">
    <property type="entry name" value="PSPTO4464-like"/>
    <property type="match status" value="1"/>
</dbReference>
<dbReference type="CDD" id="cd16331">
    <property type="entry name" value="YjgA-like"/>
    <property type="match status" value="1"/>
</dbReference>
<reference evidence="7 8" key="1">
    <citation type="submission" date="2016-03" db="EMBL/GenBank/DDBJ databases">
        <title>Complete genome sequence of Shewanella psychrophila WP2, a deep sea bacterium isolated from west Pacific sediment.</title>
        <authorList>
            <person name="Xu G."/>
            <person name="Jian H."/>
        </authorList>
    </citation>
    <scope>NUCLEOTIDE SEQUENCE [LARGE SCALE GENOMIC DNA]</scope>
    <source>
        <strain evidence="7 8">WP2</strain>
    </source>
</reference>
<keyword evidence="6" id="KW-0175">Coiled coil</keyword>
<dbReference type="GO" id="GO:0043022">
    <property type="term" value="F:ribosome binding"/>
    <property type="evidence" value="ECO:0007669"/>
    <property type="project" value="UniProtKB-UniRule"/>
</dbReference>
<keyword evidence="1 5" id="KW-0963">Cytoplasm</keyword>
<comment type="similarity">
    <text evidence="5">Belongs to the DarP family.</text>
</comment>
<keyword evidence="2 5" id="KW-0690">Ribosome biogenesis</keyword>
<sequence length="179" mass="20971">MKVVGDSEHFKQPFDHDEDYVSRAETKREIAVYQELGKKLVALSKTQINRLELDEQLYDNVLKTKTIKINTEAYRRQLQFIGKLMRYVDIEELQLKIKNMMNQNSNESAKLNVAEKLKDQLLSEGDSAVQVLIEKYPDLERQKLRQLIRQSKKELTKKPDDASKSVIELVKYIRSELAE</sequence>
<dbReference type="KEGG" id="spsw:Sps_05326"/>
<dbReference type="RefSeq" id="WP_077755187.1">
    <property type="nucleotide sequence ID" value="NZ_CP014782.1"/>
</dbReference>
<protein>
    <recommendedName>
        <fullName evidence="5">Dual-action ribosomal maturation protein DarP</fullName>
    </recommendedName>
    <alternativeName>
        <fullName evidence="5">Large ribosomal subunit assembly factor DarP</fullName>
    </alternativeName>
</protein>
<dbReference type="PIRSF" id="PIRSF016183">
    <property type="entry name" value="UCP016183"/>
    <property type="match status" value="1"/>
</dbReference>
<dbReference type="NCBIfam" id="NF003593">
    <property type="entry name" value="PRK05255.1-1"/>
    <property type="match status" value="1"/>
</dbReference>
<evidence type="ECO:0000256" key="5">
    <source>
        <dbReference type="HAMAP-Rule" id="MF_00765"/>
    </source>
</evidence>
<dbReference type="HAMAP" id="MF_00765">
    <property type="entry name" value="DarP"/>
    <property type="match status" value="1"/>
</dbReference>
<comment type="subcellular location">
    <subcellularLocation>
        <location evidence="5">Cytoplasm</location>
    </subcellularLocation>
    <text evidence="5">Associates with late stage pre-50S ribosomal subunits.</text>
</comment>
<dbReference type="Pfam" id="PF04751">
    <property type="entry name" value="DarP"/>
    <property type="match status" value="1"/>
</dbReference>
<gene>
    <name evidence="5" type="primary">darP</name>
    <name evidence="7" type="ORF">Sps_05326</name>
</gene>
<evidence type="ECO:0000313" key="7">
    <source>
        <dbReference type="EMBL" id="AQS40395.1"/>
    </source>
</evidence>
<keyword evidence="4 5" id="KW-0694">RNA-binding</keyword>
<dbReference type="GO" id="GO:0019843">
    <property type="term" value="F:rRNA binding"/>
    <property type="evidence" value="ECO:0007669"/>
    <property type="project" value="UniProtKB-UniRule"/>
</dbReference>
<comment type="function">
    <text evidence="5">Member of a network of 50S ribosomal subunit biogenesis factors which assembles along the 30S-50S interface, preventing incorrect 23S rRNA structures from forming. Promotes peptidyl transferase center (PTC) maturation.</text>
</comment>